<dbReference type="AlphaFoldDB" id="H2XPW7"/>
<accession>H2XPW7</accession>
<sequence length="93" mass="10437">LKTVFRGSAVFVILLPVFPDSFFNFSFRISSTVFLCLNFFACLLSSHTNPFFSFLSFMLSIFLLASTLEIKAAVSLRARDCSTLILCFLSSRS</sequence>
<evidence type="ECO:0000313" key="2">
    <source>
        <dbReference type="Ensembl" id="ENSCINP00000031701.1"/>
    </source>
</evidence>
<keyword evidence="3" id="KW-1185">Reference proteome</keyword>
<name>H2XPW7_CIOIN</name>
<dbReference type="EMBL" id="EAAA01000081">
    <property type="status" value="NOT_ANNOTATED_CDS"/>
    <property type="molecule type" value="Genomic_DNA"/>
</dbReference>
<dbReference type="InParanoid" id="H2XPW7"/>
<protein>
    <submittedName>
        <fullName evidence="2">Uncharacterized protein</fullName>
    </submittedName>
</protein>
<reference evidence="3" key="1">
    <citation type="journal article" date="2002" name="Science">
        <title>The draft genome of Ciona intestinalis: insights into chordate and vertebrate origins.</title>
        <authorList>
            <person name="Dehal P."/>
            <person name="Satou Y."/>
            <person name="Campbell R.K."/>
            <person name="Chapman J."/>
            <person name="Degnan B."/>
            <person name="De Tomaso A."/>
            <person name="Davidson B."/>
            <person name="Di Gregorio A."/>
            <person name="Gelpke M."/>
            <person name="Goodstein D.M."/>
            <person name="Harafuji N."/>
            <person name="Hastings K.E."/>
            <person name="Ho I."/>
            <person name="Hotta K."/>
            <person name="Huang W."/>
            <person name="Kawashima T."/>
            <person name="Lemaire P."/>
            <person name="Martinez D."/>
            <person name="Meinertzhagen I.A."/>
            <person name="Necula S."/>
            <person name="Nonaka M."/>
            <person name="Putnam N."/>
            <person name="Rash S."/>
            <person name="Saiga H."/>
            <person name="Satake M."/>
            <person name="Terry A."/>
            <person name="Yamada L."/>
            <person name="Wang H.G."/>
            <person name="Awazu S."/>
            <person name="Azumi K."/>
            <person name="Boore J."/>
            <person name="Branno M."/>
            <person name="Chin-Bow S."/>
            <person name="DeSantis R."/>
            <person name="Doyle S."/>
            <person name="Francino P."/>
            <person name="Keys D.N."/>
            <person name="Haga S."/>
            <person name="Hayashi H."/>
            <person name="Hino K."/>
            <person name="Imai K.S."/>
            <person name="Inaba K."/>
            <person name="Kano S."/>
            <person name="Kobayashi K."/>
            <person name="Kobayashi M."/>
            <person name="Lee B.I."/>
            <person name="Makabe K.W."/>
            <person name="Manohar C."/>
            <person name="Matassi G."/>
            <person name="Medina M."/>
            <person name="Mochizuki Y."/>
            <person name="Mount S."/>
            <person name="Morishita T."/>
            <person name="Miura S."/>
            <person name="Nakayama A."/>
            <person name="Nishizaka S."/>
            <person name="Nomoto H."/>
            <person name="Ohta F."/>
            <person name="Oishi K."/>
            <person name="Rigoutsos I."/>
            <person name="Sano M."/>
            <person name="Sasaki A."/>
            <person name="Sasakura Y."/>
            <person name="Shoguchi E."/>
            <person name="Shin-i T."/>
            <person name="Spagnuolo A."/>
            <person name="Stainier D."/>
            <person name="Suzuki M.M."/>
            <person name="Tassy O."/>
            <person name="Takatori N."/>
            <person name="Tokuoka M."/>
            <person name="Yagi K."/>
            <person name="Yoshizaki F."/>
            <person name="Wada S."/>
            <person name="Zhang C."/>
            <person name="Hyatt P.D."/>
            <person name="Larimer F."/>
            <person name="Detter C."/>
            <person name="Doggett N."/>
            <person name="Glavina T."/>
            <person name="Hawkins T."/>
            <person name="Richardson P."/>
            <person name="Lucas S."/>
            <person name="Kohara Y."/>
            <person name="Levine M."/>
            <person name="Satoh N."/>
            <person name="Rokhsar D.S."/>
        </authorList>
    </citation>
    <scope>NUCLEOTIDE SEQUENCE [LARGE SCALE GENOMIC DNA]</scope>
</reference>
<evidence type="ECO:0000256" key="1">
    <source>
        <dbReference type="SAM" id="Phobius"/>
    </source>
</evidence>
<keyword evidence="1" id="KW-1133">Transmembrane helix</keyword>
<evidence type="ECO:0000313" key="3">
    <source>
        <dbReference type="Proteomes" id="UP000008144"/>
    </source>
</evidence>
<keyword evidence="1" id="KW-0812">Transmembrane</keyword>
<keyword evidence="1" id="KW-0472">Membrane</keyword>
<organism evidence="2 3">
    <name type="scientific">Ciona intestinalis</name>
    <name type="common">Transparent sea squirt</name>
    <name type="synonym">Ascidia intestinalis</name>
    <dbReference type="NCBI Taxonomy" id="7719"/>
    <lineage>
        <taxon>Eukaryota</taxon>
        <taxon>Metazoa</taxon>
        <taxon>Chordata</taxon>
        <taxon>Tunicata</taxon>
        <taxon>Ascidiacea</taxon>
        <taxon>Phlebobranchia</taxon>
        <taxon>Cionidae</taxon>
        <taxon>Ciona</taxon>
    </lineage>
</organism>
<proteinExistence type="predicted"/>
<dbReference type="Proteomes" id="UP000008144">
    <property type="component" value="Chromosome 1"/>
</dbReference>
<reference evidence="2" key="3">
    <citation type="submission" date="2025-08" db="UniProtKB">
        <authorList>
            <consortium name="Ensembl"/>
        </authorList>
    </citation>
    <scope>IDENTIFICATION</scope>
</reference>
<dbReference type="HOGENOM" id="CLU_2404958_0_0_1"/>
<reference evidence="2" key="4">
    <citation type="submission" date="2025-09" db="UniProtKB">
        <authorList>
            <consortium name="Ensembl"/>
        </authorList>
    </citation>
    <scope>IDENTIFICATION</scope>
</reference>
<reference evidence="2" key="2">
    <citation type="journal article" date="2008" name="Genome Biol.">
        <title>Improved genome assembly and evidence-based global gene model set for the chordate Ciona intestinalis: new insight into intron and operon populations.</title>
        <authorList>
            <person name="Satou Y."/>
            <person name="Mineta K."/>
            <person name="Ogasawara M."/>
            <person name="Sasakura Y."/>
            <person name="Shoguchi E."/>
            <person name="Ueno K."/>
            <person name="Yamada L."/>
            <person name="Matsumoto J."/>
            <person name="Wasserscheid J."/>
            <person name="Dewar K."/>
            <person name="Wiley G.B."/>
            <person name="Macmil S.L."/>
            <person name="Roe B.A."/>
            <person name="Zeller R.W."/>
            <person name="Hastings K.E."/>
            <person name="Lemaire P."/>
            <person name="Lindquist E."/>
            <person name="Endo T."/>
            <person name="Hotta K."/>
            <person name="Inaba K."/>
        </authorList>
    </citation>
    <scope>NUCLEOTIDE SEQUENCE [LARGE SCALE GENOMIC DNA]</scope>
    <source>
        <strain evidence="2">wild type</strain>
    </source>
</reference>
<feature type="transmembrane region" description="Helical" evidence="1">
    <location>
        <begin position="51"/>
        <end position="68"/>
    </location>
</feature>
<dbReference type="Ensembl" id="ENSCINT00000032143.1">
    <property type="protein sequence ID" value="ENSCINP00000031701.1"/>
    <property type="gene ID" value="ENSCING00000018595.1"/>
</dbReference>